<keyword evidence="1" id="KW-0732">Signal</keyword>
<organism evidence="2 3">
    <name type="scientific">Obesumbacterium proteus ATCC 12841</name>
    <dbReference type="NCBI Taxonomy" id="1354268"/>
    <lineage>
        <taxon>Bacteria</taxon>
        <taxon>Pseudomonadati</taxon>
        <taxon>Pseudomonadota</taxon>
        <taxon>Gammaproteobacteria</taxon>
        <taxon>Enterobacterales</taxon>
        <taxon>Hafniaceae</taxon>
        <taxon>Obesumbacterium</taxon>
    </lineage>
</organism>
<protein>
    <recommendedName>
        <fullName evidence="4">Lipoprotein</fullName>
    </recommendedName>
</protein>
<evidence type="ECO:0000313" key="3">
    <source>
        <dbReference type="Proteomes" id="UP000078431"/>
    </source>
</evidence>
<dbReference type="AlphaFoldDB" id="A0AA91EBA1"/>
<sequence length="127" mass="14223">MKKIIFLLVGALLLSGCMATPSLTETTSANYGQLPSDYKEMIQNDISYALKDPDSAKYEFGEPRKAYLQGGIAENFKMYYGWVIPVSVNAKNSYGGYTGFKKRYYMFSNGQIFDATLKFNSGYAKPI</sequence>
<evidence type="ECO:0008006" key="4">
    <source>
        <dbReference type="Google" id="ProtNLM"/>
    </source>
</evidence>
<dbReference type="RefSeq" id="WP_061554346.1">
    <property type="nucleotide sequence ID" value="NZ_LXEX01000058.1"/>
</dbReference>
<dbReference type="Proteomes" id="UP000078431">
    <property type="component" value="Unassembled WGS sequence"/>
</dbReference>
<evidence type="ECO:0000256" key="1">
    <source>
        <dbReference type="SAM" id="SignalP"/>
    </source>
</evidence>
<feature type="chain" id="PRO_5041698175" description="Lipoprotein" evidence="1">
    <location>
        <begin position="20"/>
        <end position="127"/>
    </location>
</feature>
<feature type="signal peptide" evidence="1">
    <location>
        <begin position="1"/>
        <end position="19"/>
    </location>
</feature>
<reference evidence="2 3" key="1">
    <citation type="submission" date="2016-04" db="EMBL/GenBank/DDBJ databases">
        <title>ATOL: Assembling a taxonomically balanced genome-scale reconstruction of the evolutionary history of the Enterobacteriaceae.</title>
        <authorList>
            <person name="Plunkett G.III."/>
            <person name="Neeno-Eckwall E.C."/>
            <person name="Glasner J.D."/>
            <person name="Perna N.T."/>
        </authorList>
    </citation>
    <scope>NUCLEOTIDE SEQUENCE [LARGE SCALE GENOMIC DNA]</scope>
    <source>
        <strain evidence="2 3">ATCC 12841</strain>
    </source>
</reference>
<evidence type="ECO:0000313" key="2">
    <source>
        <dbReference type="EMBL" id="OAT57373.1"/>
    </source>
</evidence>
<accession>A0AA91EBA1</accession>
<comment type="caution">
    <text evidence="2">The sequence shown here is derived from an EMBL/GenBank/DDBJ whole genome shotgun (WGS) entry which is preliminary data.</text>
</comment>
<dbReference type="PROSITE" id="PS51257">
    <property type="entry name" value="PROKAR_LIPOPROTEIN"/>
    <property type="match status" value="1"/>
</dbReference>
<name>A0AA91EBA1_9GAMM</name>
<keyword evidence="3" id="KW-1185">Reference proteome</keyword>
<proteinExistence type="predicted"/>
<dbReference type="EMBL" id="LXEX01000058">
    <property type="protein sequence ID" value="OAT57373.1"/>
    <property type="molecule type" value="Genomic_DNA"/>
</dbReference>
<gene>
    <name evidence="2" type="ORF">M993_03917</name>
</gene>